<keyword evidence="7 10" id="KW-0283">Flagellar rotation</keyword>
<evidence type="ECO:0000256" key="4">
    <source>
        <dbReference type="ARBA" id="ARBA00022475"/>
    </source>
</evidence>
<comment type="subcellular location">
    <subcellularLocation>
        <location evidence="2">Cell membrane</location>
        <topology evidence="2">Single-pass membrane protein</topology>
    </subcellularLocation>
</comment>
<dbReference type="GO" id="GO:0006935">
    <property type="term" value="P:chemotaxis"/>
    <property type="evidence" value="ECO:0007669"/>
    <property type="project" value="UniProtKB-KW"/>
</dbReference>
<evidence type="ECO:0000256" key="2">
    <source>
        <dbReference type="ARBA" id="ARBA00004162"/>
    </source>
</evidence>
<name>A0A161Q9W5_9FIRM</name>
<dbReference type="RefSeq" id="WP_068749106.1">
    <property type="nucleotide sequence ID" value="NZ_LOHZ01000042.1"/>
</dbReference>
<dbReference type="OrthoDB" id="1725888at2"/>
<sequence>MAEMAQKKGMRRILIIVFIVVILMIVSAFMAYFLTKNFLFQDKAKEEKKVLAPYQAGEFLTNLADHGYIKISLVFLLEGKDAEKELKQREYEINDRIYSILRAKTFESVKNSNGMEVLRGEIKNNINKLLEKAKIVDVYFNSIIVN</sequence>
<gene>
    <name evidence="11" type="ORF">ATZ99_20140</name>
</gene>
<evidence type="ECO:0000256" key="6">
    <source>
        <dbReference type="ARBA" id="ARBA00022692"/>
    </source>
</evidence>
<comment type="similarity">
    <text evidence="3 10">Belongs to the FliL family.</text>
</comment>
<evidence type="ECO:0000256" key="7">
    <source>
        <dbReference type="ARBA" id="ARBA00022779"/>
    </source>
</evidence>
<feature type="transmembrane region" description="Helical" evidence="10">
    <location>
        <begin position="12"/>
        <end position="34"/>
    </location>
</feature>
<evidence type="ECO:0000256" key="1">
    <source>
        <dbReference type="ARBA" id="ARBA00002254"/>
    </source>
</evidence>
<comment type="function">
    <text evidence="1 10">Controls the rotational direction of flagella during chemotaxis.</text>
</comment>
<dbReference type="EMBL" id="LOHZ01000042">
    <property type="protein sequence ID" value="KYO64578.1"/>
    <property type="molecule type" value="Genomic_DNA"/>
</dbReference>
<reference evidence="11 12" key="1">
    <citation type="submission" date="2015-12" db="EMBL/GenBank/DDBJ databases">
        <title>Draft genome of Thermovenabulum gondwanense isolated from a red thermophilic microbial mat colonisisng an outflow channel of a bore well.</title>
        <authorList>
            <person name="Patel B.K."/>
        </authorList>
    </citation>
    <scope>NUCLEOTIDE SEQUENCE [LARGE SCALE GENOMIC DNA]</scope>
    <source>
        <strain evidence="11 12">R270</strain>
    </source>
</reference>
<dbReference type="AlphaFoldDB" id="A0A161Q9W5"/>
<dbReference type="GO" id="GO:0009425">
    <property type="term" value="C:bacterial-type flagellum basal body"/>
    <property type="evidence" value="ECO:0007669"/>
    <property type="project" value="InterPro"/>
</dbReference>
<dbReference type="Proteomes" id="UP000075737">
    <property type="component" value="Unassembled WGS sequence"/>
</dbReference>
<comment type="caution">
    <text evidence="11">The sequence shown here is derived from an EMBL/GenBank/DDBJ whole genome shotgun (WGS) entry which is preliminary data.</text>
</comment>
<keyword evidence="5 10" id="KW-0145">Chemotaxis</keyword>
<evidence type="ECO:0000313" key="12">
    <source>
        <dbReference type="Proteomes" id="UP000075737"/>
    </source>
</evidence>
<evidence type="ECO:0000256" key="3">
    <source>
        <dbReference type="ARBA" id="ARBA00008281"/>
    </source>
</evidence>
<keyword evidence="4 10" id="KW-1003">Cell membrane</keyword>
<dbReference type="GO" id="GO:0005886">
    <property type="term" value="C:plasma membrane"/>
    <property type="evidence" value="ECO:0007669"/>
    <property type="project" value="UniProtKB-SubCell"/>
</dbReference>
<evidence type="ECO:0000256" key="9">
    <source>
        <dbReference type="ARBA" id="ARBA00023136"/>
    </source>
</evidence>
<protein>
    <recommendedName>
        <fullName evidence="10">Flagellar protein FliL</fullName>
    </recommendedName>
</protein>
<keyword evidence="9 10" id="KW-0472">Membrane</keyword>
<dbReference type="Pfam" id="PF03748">
    <property type="entry name" value="FliL"/>
    <property type="match status" value="1"/>
</dbReference>
<dbReference type="GO" id="GO:0071978">
    <property type="term" value="P:bacterial-type flagellum-dependent swarming motility"/>
    <property type="evidence" value="ECO:0007669"/>
    <property type="project" value="TreeGrafter"/>
</dbReference>
<dbReference type="PANTHER" id="PTHR35091:SF2">
    <property type="entry name" value="FLAGELLAR PROTEIN FLIL"/>
    <property type="match status" value="1"/>
</dbReference>
<keyword evidence="6 10" id="KW-0812">Transmembrane</keyword>
<organism evidence="11 12">
    <name type="scientific">Thermovenabulum gondwanense</name>
    <dbReference type="NCBI Taxonomy" id="520767"/>
    <lineage>
        <taxon>Bacteria</taxon>
        <taxon>Bacillati</taxon>
        <taxon>Bacillota</taxon>
        <taxon>Clostridia</taxon>
        <taxon>Thermosediminibacterales</taxon>
        <taxon>Thermosediminibacteraceae</taxon>
        <taxon>Thermovenabulum</taxon>
    </lineage>
</organism>
<evidence type="ECO:0000256" key="8">
    <source>
        <dbReference type="ARBA" id="ARBA00022989"/>
    </source>
</evidence>
<dbReference type="STRING" id="520767.ATZ99_20140"/>
<dbReference type="PANTHER" id="PTHR35091">
    <property type="entry name" value="FLAGELLAR PROTEIN FLIL"/>
    <property type="match status" value="1"/>
</dbReference>
<keyword evidence="8 10" id="KW-1133">Transmembrane helix</keyword>
<evidence type="ECO:0000256" key="5">
    <source>
        <dbReference type="ARBA" id="ARBA00022500"/>
    </source>
</evidence>
<dbReference type="InterPro" id="IPR005503">
    <property type="entry name" value="FliL"/>
</dbReference>
<keyword evidence="12" id="KW-1185">Reference proteome</keyword>
<evidence type="ECO:0000256" key="10">
    <source>
        <dbReference type="RuleBase" id="RU364125"/>
    </source>
</evidence>
<evidence type="ECO:0000313" key="11">
    <source>
        <dbReference type="EMBL" id="KYO64578.1"/>
    </source>
</evidence>
<proteinExistence type="inferred from homology"/>
<accession>A0A161Q9W5</accession>